<protein>
    <recommendedName>
        <fullName evidence="4">Transmembrane protein</fullName>
    </recommendedName>
</protein>
<feature type="transmembrane region" description="Helical" evidence="1">
    <location>
        <begin position="94"/>
        <end position="115"/>
    </location>
</feature>
<proteinExistence type="predicted"/>
<keyword evidence="1" id="KW-0472">Membrane</keyword>
<dbReference type="RefSeq" id="WP_089449668.1">
    <property type="nucleotide sequence ID" value="NZ_NKFA01000001.1"/>
</dbReference>
<evidence type="ECO:0000313" key="3">
    <source>
        <dbReference type="Proteomes" id="UP000214600"/>
    </source>
</evidence>
<name>A0A228J4M9_9BURK</name>
<dbReference type="EMBL" id="NKFA01000001">
    <property type="protein sequence ID" value="OXI49741.1"/>
    <property type="molecule type" value="Genomic_DNA"/>
</dbReference>
<sequence>MFGKNKKTLSFEEGISQWLNRSDIAPTEPVDLAMWEGDAEFENDISDRNLFNERFIETRFGDGEAKDIIYLLSMQHTIFVVVMVASVFTGDWFWELLLIYPIVNILFFWGLWALTKPSTRIRFNRQAQSVHVVDRDGQTITLHWRDVQPLFRLMPPGRIKLQLAFPPPDGVTSYVIDGVLWLNGEFDELDSSNIRTASLRFEFIRRYMEEGLDAIQPTADLDEYRKPSPPSRLNSFYWPGLGPLIDRWANYHLSKFRWPEEVERLCAPNADLSGYDTTPVASDRIIFYRYDVREKNFYFCDREGQRLFPNTEDDHQAATPSPFELKI</sequence>
<dbReference type="OrthoDB" id="9021645at2"/>
<accession>A0A228J4M9</accession>
<dbReference type="Proteomes" id="UP000214600">
    <property type="component" value="Unassembled WGS sequence"/>
</dbReference>
<gene>
    <name evidence="2" type="ORF">CFB84_00655</name>
</gene>
<evidence type="ECO:0008006" key="4">
    <source>
        <dbReference type="Google" id="ProtNLM"/>
    </source>
</evidence>
<evidence type="ECO:0000313" key="2">
    <source>
        <dbReference type="EMBL" id="OXI49741.1"/>
    </source>
</evidence>
<keyword evidence="1" id="KW-1133">Transmembrane helix</keyword>
<reference evidence="3" key="1">
    <citation type="submission" date="2017-06" db="EMBL/GenBank/DDBJ databases">
        <authorList>
            <person name="LiPuma J."/>
            <person name="Spilker T."/>
        </authorList>
    </citation>
    <scope>NUCLEOTIDE SEQUENCE [LARGE SCALE GENOMIC DNA]</scope>
    <source>
        <strain evidence="3">AU17325</strain>
    </source>
</reference>
<evidence type="ECO:0000256" key="1">
    <source>
        <dbReference type="SAM" id="Phobius"/>
    </source>
</evidence>
<comment type="caution">
    <text evidence="2">The sequence shown here is derived from an EMBL/GenBank/DDBJ whole genome shotgun (WGS) entry which is preliminary data.</text>
</comment>
<feature type="transmembrane region" description="Helical" evidence="1">
    <location>
        <begin position="68"/>
        <end position="88"/>
    </location>
</feature>
<dbReference type="AlphaFoldDB" id="A0A228J4M9"/>
<reference evidence="2 3" key="2">
    <citation type="submission" date="2017-08" db="EMBL/GenBank/DDBJ databases">
        <title>WGS of novel Burkholderia cepaca complex species.</title>
        <authorList>
            <person name="Lipuma J."/>
            <person name="Spilker T."/>
        </authorList>
    </citation>
    <scope>NUCLEOTIDE SEQUENCE [LARGE SCALE GENOMIC DNA]</scope>
    <source>
        <strain evidence="2 3">AU17325</strain>
    </source>
</reference>
<organism evidence="2 3">
    <name type="scientific">Burkholderia aenigmatica</name>
    <dbReference type="NCBI Taxonomy" id="2015348"/>
    <lineage>
        <taxon>Bacteria</taxon>
        <taxon>Pseudomonadati</taxon>
        <taxon>Pseudomonadota</taxon>
        <taxon>Betaproteobacteria</taxon>
        <taxon>Burkholderiales</taxon>
        <taxon>Burkholderiaceae</taxon>
        <taxon>Burkholderia</taxon>
        <taxon>Burkholderia cepacia complex</taxon>
    </lineage>
</organism>
<keyword evidence="1" id="KW-0812">Transmembrane</keyword>